<evidence type="ECO:0000259" key="1">
    <source>
        <dbReference type="Pfam" id="PF03551"/>
    </source>
</evidence>
<dbReference type="Gene3D" id="1.10.10.10">
    <property type="entry name" value="Winged helix-like DNA-binding domain superfamily/Winged helix DNA-binding domain"/>
    <property type="match status" value="1"/>
</dbReference>
<gene>
    <name evidence="2" type="ORF">ACETWP_06680</name>
</gene>
<evidence type="ECO:0000313" key="2">
    <source>
        <dbReference type="EMBL" id="MFB0834268.1"/>
    </source>
</evidence>
<accession>A0ABV4UMV5</accession>
<sequence>MDSIGRVTPATARVLEVLLDAKAPIWGLLVVKGTGKKAGTVYPILDKLESAGWVTSQWEESTERKGPRRRYYRIEPSAHAVALDYVRTQQRREATAHSASPSAANWRSA</sequence>
<dbReference type="InterPro" id="IPR036390">
    <property type="entry name" value="WH_DNA-bd_sf"/>
</dbReference>
<reference evidence="2 3" key="1">
    <citation type="submission" date="2024-09" db="EMBL/GenBank/DDBJ databases">
        <authorList>
            <person name="Salinas-Garcia M.A."/>
            <person name="Prieme A."/>
        </authorList>
    </citation>
    <scope>NUCLEOTIDE SEQUENCE [LARGE SCALE GENOMIC DNA]</scope>
    <source>
        <strain evidence="2 3">DSM 21081</strain>
    </source>
</reference>
<keyword evidence="3" id="KW-1185">Reference proteome</keyword>
<dbReference type="EMBL" id="JBHDLJ010000004">
    <property type="protein sequence ID" value="MFB0834268.1"/>
    <property type="molecule type" value="Genomic_DNA"/>
</dbReference>
<protein>
    <submittedName>
        <fullName evidence="2">Helix-turn-helix transcriptional regulator</fullName>
    </submittedName>
</protein>
<evidence type="ECO:0000313" key="3">
    <source>
        <dbReference type="Proteomes" id="UP001575652"/>
    </source>
</evidence>
<dbReference type="Proteomes" id="UP001575652">
    <property type="component" value="Unassembled WGS sequence"/>
</dbReference>
<organism evidence="2 3">
    <name type="scientific">Arthrobacter halodurans</name>
    <dbReference type="NCBI Taxonomy" id="516699"/>
    <lineage>
        <taxon>Bacteria</taxon>
        <taxon>Bacillati</taxon>
        <taxon>Actinomycetota</taxon>
        <taxon>Actinomycetes</taxon>
        <taxon>Micrococcales</taxon>
        <taxon>Micrococcaceae</taxon>
        <taxon>Arthrobacter</taxon>
    </lineage>
</organism>
<proteinExistence type="predicted"/>
<comment type="caution">
    <text evidence="2">The sequence shown here is derived from an EMBL/GenBank/DDBJ whole genome shotgun (WGS) entry which is preliminary data.</text>
</comment>
<dbReference type="RefSeq" id="WP_373971437.1">
    <property type="nucleotide sequence ID" value="NZ_JBHDLJ010000004.1"/>
</dbReference>
<name>A0ABV4UMV5_9MICC</name>
<dbReference type="Pfam" id="PF03551">
    <property type="entry name" value="PadR"/>
    <property type="match status" value="1"/>
</dbReference>
<dbReference type="InterPro" id="IPR036388">
    <property type="entry name" value="WH-like_DNA-bd_sf"/>
</dbReference>
<dbReference type="SUPFAM" id="SSF46785">
    <property type="entry name" value="Winged helix' DNA-binding domain"/>
    <property type="match status" value="1"/>
</dbReference>
<feature type="domain" description="Transcription regulator PadR N-terminal" evidence="1">
    <location>
        <begin position="36"/>
        <end position="76"/>
    </location>
</feature>
<dbReference type="InterPro" id="IPR005149">
    <property type="entry name" value="Tscrpt_reg_PadR_N"/>
</dbReference>